<dbReference type="RefSeq" id="WP_264793893.1">
    <property type="nucleotide sequence ID" value="NZ_BRVS01000001.1"/>
</dbReference>
<keyword evidence="3" id="KW-1185">Reference proteome</keyword>
<sequence>MGSATTGDATSAAETHTETHVEPLDVVVVGAGQAGLSAAYYLQQRGLRPDRDFVVLDANDGPGGAWRHRWPSLTFDVAHGLHDLPGLPLGVPDPKEPASAVVSRYYGSYEQVNGLAVHRPVRVARIEDGPDGLLTVTAASGGTWRTRTVVSGTGTWDRPYWPYYPGRGIFAGRQLHTHGFRSAEEFRGQRVLVVGGGTSALQFLLQLDAAGATTFWSTRRAPDFTATPFDAEWGVDVERRVNERTRAGLPPLSVVASTGLPLNETYRAGIDAGVLVSRGKLDRLTEDGVVFADGSRERVDAILWATGFRASLDHLAPLQLREPGGGILMAPDAVSVVREPRLFLVGYGSSASTVGATRAGRAGAAAALRRLKADADRKVTLSA</sequence>
<proteinExistence type="predicted"/>
<dbReference type="SUPFAM" id="SSF51905">
    <property type="entry name" value="FAD/NAD(P)-binding domain"/>
    <property type="match status" value="1"/>
</dbReference>
<dbReference type="PRINTS" id="PR00469">
    <property type="entry name" value="PNDRDTASEII"/>
</dbReference>
<name>A0ABQ5MP20_9MICC</name>
<keyword evidence="1" id="KW-0560">Oxidoreductase</keyword>
<evidence type="ECO:0000256" key="1">
    <source>
        <dbReference type="ARBA" id="ARBA00023002"/>
    </source>
</evidence>
<dbReference type="PANTHER" id="PTHR43539:SF78">
    <property type="entry name" value="FLAVIN-CONTAINING MONOOXYGENASE"/>
    <property type="match status" value="1"/>
</dbReference>
<gene>
    <name evidence="2" type="ORF">AHIS1636_01530</name>
</gene>
<organism evidence="2 3">
    <name type="scientific">Arthrobacter mangrovi</name>
    <dbReference type="NCBI Taxonomy" id="2966350"/>
    <lineage>
        <taxon>Bacteria</taxon>
        <taxon>Bacillati</taxon>
        <taxon>Actinomycetota</taxon>
        <taxon>Actinomycetes</taxon>
        <taxon>Micrococcales</taxon>
        <taxon>Micrococcaceae</taxon>
        <taxon>Arthrobacter</taxon>
    </lineage>
</organism>
<protein>
    <submittedName>
        <fullName evidence="2">Oxidoreductase</fullName>
    </submittedName>
</protein>
<dbReference type="PRINTS" id="PR00368">
    <property type="entry name" value="FADPNR"/>
</dbReference>
<reference evidence="2 3" key="1">
    <citation type="journal article" date="2023" name="Int. J. Syst. Evol. Microbiol.">
        <title>Arthrobacter mangrovi sp. nov., an actinobacterium isolated from the rhizosphere of a mangrove.</title>
        <authorList>
            <person name="Hamada M."/>
            <person name="Saitou S."/>
            <person name="Enomoto N."/>
            <person name="Nanri K."/>
            <person name="Hidaka K."/>
            <person name="Miura T."/>
            <person name="Tamura T."/>
        </authorList>
    </citation>
    <scope>NUCLEOTIDE SEQUENCE [LARGE SCALE GENOMIC DNA]</scope>
    <source>
        <strain evidence="2 3">NBRC 112813</strain>
    </source>
</reference>
<accession>A0ABQ5MP20</accession>
<dbReference type="Pfam" id="PF13738">
    <property type="entry name" value="Pyr_redox_3"/>
    <property type="match status" value="1"/>
</dbReference>
<dbReference type="Gene3D" id="3.50.50.60">
    <property type="entry name" value="FAD/NAD(P)-binding domain"/>
    <property type="match status" value="1"/>
</dbReference>
<dbReference type="PANTHER" id="PTHR43539">
    <property type="entry name" value="FLAVIN-BINDING MONOOXYGENASE-LIKE PROTEIN (AFU_ORTHOLOGUE AFUA_4G09220)"/>
    <property type="match status" value="1"/>
</dbReference>
<dbReference type="Proteomes" id="UP001209654">
    <property type="component" value="Unassembled WGS sequence"/>
</dbReference>
<evidence type="ECO:0000313" key="3">
    <source>
        <dbReference type="Proteomes" id="UP001209654"/>
    </source>
</evidence>
<evidence type="ECO:0000313" key="2">
    <source>
        <dbReference type="EMBL" id="GLB65714.1"/>
    </source>
</evidence>
<dbReference type="InterPro" id="IPR050982">
    <property type="entry name" value="Auxin_biosynth/cation_transpt"/>
</dbReference>
<comment type="caution">
    <text evidence="2">The sequence shown here is derived from an EMBL/GenBank/DDBJ whole genome shotgun (WGS) entry which is preliminary data.</text>
</comment>
<dbReference type="EMBL" id="BRVS01000001">
    <property type="protein sequence ID" value="GLB65714.1"/>
    <property type="molecule type" value="Genomic_DNA"/>
</dbReference>
<dbReference type="InterPro" id="IPR036188">
    <property type="entry name" value="FAD/NAD-bd_sf"/>
</dbReference>